<gene>
    <name evidence="1" type="ORF">CDAR_59151</name>
</gene>
<dbReference type="Proteomes" id="UP001054837">
    <property type="component" value="Unassembled WGS sequence"/>
</dbReference>
<name>A0AAV4X3X6_9ARAC</name>
<protein>
    <submittedName>
        <fullName evidence="1">Uncharacterized protein</fullName>
    </submittedName>
</protein>
<keyword evidence="2" id="KW-1185">Reference proteome</keyword>
<organism evidence="1 2">
    <name type="scientific">Caerostris darwini</name>
    <dbReference type="NCBI Taxonomy" id="1538125"/>
    <lineage>
        <taxon>Eukaryota</taxon>
        <taxon>Metazoa</taxon>
        <taxon>Ecdysozoa</taxon>
        <taxon>Arthropoda</taxon>
        <taxon>Chelicerata</taxon>
        <taxon>Arachnida</taxon>
        <taxon>Araneae</taxon>
        <taxon>Araneomorphae</taxon>
        <taxon>Entelegynae</taxon>
        <taxon>Araneoidea</taxon>
        <taxon>Araneidae</taxon>
        <taxon>Caerostris</taxon>
    </lineage>
</organism>
<evidence type="ECO:0000313" key="2">
    <source>
        <dbReference type="Proteomes" id="UP001054837"/>
    </source>
</evidence>
<dbReference type="AlphaFoldDB" id="A0AAV4X3X6"/>
<accession>A0AAV4X3X6</accession>
<comment type="caution">
    <text evidence="1">The sequence shown here is derived from an EMBL/GenBank/DDBJ whole genome shotgun (WGS) entry which is preliminary data.</text>
</comment>
<dbReference type="EMBL" id="BPLQ01015594">
    <property type="protein sequence ID" value="GIY89237.1"/>
    <property type="molecule type" value="Genomic_DNA"/>
</dbReference>
<proteinExistence type="predicted"/>
<sequence>MELNLPRINPINPHTHLHEQSESCCCVTLVVSYNYSNPRQRTHNNIRKVYGYHYPKINLARTQKLLQVRTPLLTSGDNEGQLLERLWQRRLRQLINGH</sequence>
<evidence type="ECO:0000313" key="1">
    <source>
        <dbReference type="EMBL" id="GIY89237.1"/>
    </source>
</evidence>
<reference evidence="1 2" key="1">
    <citation type="submission" date="2021-06" db="EMBL/GenBank/DDBJ databases">
        <title>Caerostris darwini draft genome.</title>
        <authorList>
            <person name="Kono N."/>
            <person name="Arakawa K."/>
        </authorList>
    </citation>
    <scope>NUCLEOTIDE SEQUENCE [LARGE SCALE GENOMIC DNA]</scope>
</reference>